<accession>A0A8T2NC03</accession>
<organism evidence="1 2">
    <name type="scientific">Albula glossodonta</name>
    <name type="common">roundjaw bonefish</name>
    <dbReference type="NCBI Taxonomy" id="121402"/>
    <lineage>
        <taxon>Eukaryota</taxon>
        <taxon>Metazoa</taxon>
        <taxon>Chordata</taxon>
        <taxon>Craniata</taxon>
        <taxon>Vertebrata</taxon>
        <taxon>Euteleostomi</taxon>
        <taxon>Actinopterygii</taxon>
        <taxon>Neopterygii</taxon>
        <taxon>Teleostei</taxon>
        <taxon>Albuliformes</taxon>
        <taxon>Albulidae</taxon>
        <taxon>Albula</taxon>
    </lineage>
</organism>
<comment type="caution">
    <text evidence="1">The sequence shown here is derived from an EMBL/GenBank/DDBJ whole genome shotgun (WGS) entry which is preliminary data.</text>
</comment>
<dbReference type="EMBL" id="JAFBMS010000124">
    <property type="protein sequence ID" value="KAG9335298.1"/>
    <property type="molecule type" value="Genomic_DNA"/>
</dbReference>
<name>A0A8T2NC03_9TELE</name>
<sequence>MREDLLVLNKFAPAQIIDHSHGSSPSSSSSIEAHLAVRHTFVPSHLAFSGGCYLLSPFLPSSLFLSLSHSLSPSPVFLSISFLLSPSLLSLCHTLLHFT</sequence>
<evidence type="ECO:0000313" key="1">
    <source>
        <dbReference type="EMBL" id="KAG9335298.1"/>
    </source>
</evidence>
<gene>
    <name evidence="1" type="ORF">JZ751_005402</name>
</gene>
<dbReference type="Proteomes" id="UP000824540">
    <property type="component" value="Unassembled WGS sequence"/>
</dbReference>
<proteinExistence type="predicted"/>
<feature type="non-terminal residue" evidence="1">
    <location>
        <position position="99"/>
    </location>
</feature>
<reference evidence="1" key="1">
    <citation type="thesis" date="2021" institute="BYU ScholarsArchive" country="Provo, UT, USA">
        <title>Applications of and Algorithms for Genome Assembly and Genomic Analyses with an Emphasis on Marine Teleosts.</title>
        <authorList>
            <person name="Pickett B.D."/>
        </authorList>
    </citation>
    <scope>NUCLEOTIDE SEQUENCE</scope>
    <source>
        <strain evidence="1">HI-2016</strain>
    </source>
</reference>
<protein>
    <submittedName>
        <fullName evidence="1">Uncharacterized protein</fullName>
    </submittedName>
</protein>
<dbReference type="AlphaFoldDB" id="A0A8T2NC03"/>
<evidence type="ECO:0000313" key="2">
    <source>
        <dbReference type="Proteomes" id="UP000824540"/>
    </source>
</evidence>
<keyword evidence="2" id="KW-1185">Reference proteome</keyword>